<dbReference type="SUPFAM" id="SSF50156">
    <property type="entry name" value="PDZ domain-like"/>
    <property type="match status" value="1"/>
</dbReference>
<dbReference type="Pfam" id="PF05299">
    <property type="entry name" value="Peptidase_M61"/>
    <property type="match status" value="1"/>
</dbReference>
<accession>B7KD35</accession>
<dbReference type="RefSeq" id="WP_015956738.1">
    <property type="nucleotide sequence ID" value="NC_011729.1"/>
</dbReference>
<dbReference type="Gene3D" id="2.30.42.10">
    <property type="match status" value="1"/>
</dbReference>
<dbReference type="InterPro" id="IPR036034">
    <property type="entry name" value="PDZ_sf"/>
</dbReference>
<dbReference type="EMBL" id="CP001291">
    <property type="protein sequence ID" value="ACK73156.1"/>
    <property type="molecule type" value="Genomic_DNA"/>
</dbReference>
<proteinExistence type="predicted"/>
<dbReference type="OrthoDB" id="9778516at2"/>
<dbReference type="PIRSF" id="PIRSF016493">
    <property type="entry name" value="Glycyl_aminpptds"/>
    <property type="match status" value="1"/>
</dbReference>
<dbReference type="Pfam" id="PF17899">
    <property type="entry name" value="Peptidase_M61_N"/>
    <property type="match status" value="1"/>
</dbReference>
<name>B7KD35_GLOC7</name>
<dbReference type="InterPro" id="IPR024191">
    <property type="entry name" value="Peptidase_M61"/>
</dbReference>
<dbReference type="InterPro" id="IPR040756">
    <property type="entry name" value="Peptidase_M61_N"/>
</dbReference>
<dbReference type="Proteomes" id="UP000002384">
    <property type="component" value="Chromosome"/>
</dbReference>
<dbReference type="InterPro" id="IPR007963">
    <property type="entry name" value="Peptidase_M61_catalytic"/>
</dbReference>
<dbReference type="InterPro" id="IPR001478">
    <property type="entry name" value="PDZ"/>
</dbReference>
<dbReference type="STRING" id="65393.PCC7424_4799"/>
<keyword evidence="3" id="KW-1185">Reference proteome</keyword>
<dbReference type="Pfam" id="PF13180">
    <property type="entry name" value="PDZ_2"/>
    <property type="match status" value="1"/>
</dbReference>
<dbReference type="SMART" id="SM00228">
    <property type="entry name" value="PDZ"/>
    <property type="match status" value="1"/>
</dbReference>
<organism evidence="2 3">
    <name type="scientific">Gloeothece citriformis (strain PCC 7424)</name>
    <name type="common">Cyanothece sp. (strain PCC 7424)</name>
    <dbReference type="NCBI Taxonomy" id="65393"/>
    <lineage>
        <taxon>Bacteria</taxon>
        <taxon>Bacillati</taxon>
        <taxon>Cyanobacteriota</taxon>
        <taxon>Cyanophyceae</taxon>
        <taxon>Oscillatoriophycideae</taxon>
        <taxon>Chroococcales</taxon>
        <taxon>Aphanothecaceae</taxon>
        <taxon>Gloeothece</taxon>
        <taxon>Gloeothece citriformis</taxon>
    </lineage>
</organism>
<dbReference type="Gene3D" id="2.60.40.3650">
    <property type="match status" value="1"/>
</dbReference>
<dbReference type="KEGG" id="cyc:PCC7424_4799"/>
<reference evidence="3" key="1">
    <citation type="journal article" date="2011" name="MBio">
        <title>Novel metabolic attributes of the genus Cyanothece, comprising a group of unicellular nitrogen-fixing Cyanobacteria.</title>
        <authorList>
            <person name="Bandyopadhyay A."/>
            <person name="Elvitigala T."/>
            <person name="Welsh E."/>
            <person name="Stockel J."/>
            <person name="Liberton M."/>
            <person name="Min H."/>
            <person name="Sherman L.A."/>
            <person name="Pakrasi H.B."/>
        </authorList>
    </citation>
    <scope>NUCLEOTIDE SEQUENCE [LARGE SCALE GENOMIC DNA]</scope>
    <source>
        <strain evidence="3">PCC 7424</strain>
    </source>
</reference>
<dbReference type="InterPro" id="IPR027268">
    <property type="entry name" value="Peptidase_M4/M1_CTD_sf"/>
</dbReference>
<dbReference type="eggNOG" id="COG3975">
    <property type="taxonomic scope" value="Bacteria"/>
</dbReference>
<evidence type="ECO:0000259" key="1">
    <source>
        <dbReference type="PROSITE" id="PS50106"/>
    </source>
</evidence>
<gene>
    <name evidence="2" type="ordered locus">PCC7424_4799</name>
</gene>
<dbReference type="HOGENOM" id="CLU_022755_0_0_3"/>
<dbReference type="SUPFAM" id="SSF55486">
    <property type="entry name" value="Metalloproteases ('zincins'), catalytic domain"/>
    <property type="match status" value="1"/>
</dbReference>
<dbReference type="Gene3D" id="1.10.390.10">
    <property type="entry name" value="Neutral Protease Domain 2"/>
    <property type="match status" value="1"/>
</dbReference>
<sequence length="590" mass="67935">MTKATLDRQPNLTDIVPNLSYQVAMPQPNSHLFEVTFEVKGWQKKQLDLIMPVWTPGSYLVREYARLVQDFQAVSRAGQGLVSQKISKNRWQIDTEGVSDIKIHYRVFANELTVRTNHLDSTHGYFNGAALFFFIPELETYPITVTIIPPHPDWRVTTSLPPIADQENTYLANDFDTLVDSPFEIGIHQIYEFEVLEKSHKLAIWGQGNIKPQPLIKDIEKIIETEAQIFGGLPYEHYLFLLHLSAKSYGGLEHKDSCSLIYSRFGFRGKDAYHRFLQLVAHEFFHLWNVKRIRPKALERFDYERENYTTSLWFSEGTTSYYDSLIPCRAKIYDDQVLLDNFAKDITRYLQTPGRKVQPLSESSFDAWIKLYRRDANSDNNQMSYYLKGELVSLLLDLLIRSRHNNKRSLDDVMRLLWENFGKSEIGFTPEQLQEILESVAGIDLGNFLRKYIDGVDDLPFQEYFDPFGLELKPVCEEEATPCLGIKVQSENGKEIIKFVETGSPAEDSGIDAEDELLAIDGIKITADQLNERLKDYHVGDKIEVTVFHQDQLKTLSVELAAPQPSRYELIKIKNPSNIQSQNLAGWINS</sequence>
<feature type="domain" description="PDZ" evidence="1">
    <location>
        <begin position="469"/>
        <end position="536"/>
    </location>
</feature>
<dbReference type="PROSITE" id="PS50106">
    <property type="entry name" value="PDZ"/>
    <property type="match status" value="1"/>
</dbReference>
<evidence type="ECO:0000313" key="2">
    <source>
        <dbReference type="EMBL" id="ACK73156.1"/>
    </source>
</evidence>
<dbReference type="AlphaFoldDB" id="B7KD35"/>
<evidence type="ECO:0000313" key="3">
    <source>
        <dbReference type="Proteomes" id="UP000002384"/>
    </source>
</evidence>
<protein>
    <submittedName>
        <fullName evidence="2">Peptidase M61 domain protein</fullName>
    </submittedName>
</protein>